<feature type="region of interest" description="Disordered" evidence="1">
    <location>
        <begin position="1"/>
        <end position="26"/>
    </location>
</feature>
<gene>
    <name evidence="3" type="ORF">J5A51_10670</name>
</gene>
<keyword evidence="4" id="KW-1185">Reference proteome</keyword>
<keyword evidence="2" id="KW-1133">Transmembrane helix</keyword>
<feature type="compositionally biased region" description="Basic residues" evidence="1">
    <location>
        <begin position="1"/>
        <end position="16"/>
    </location>
</feature>
<evidence type="ECO:0000313" key="3">
    <source>
        <dbReference type="EMBL" id="QUB86531.1"/>
    </source>
</evidence>
<keyword evidence="2" id="KW-0472">Membrane</keyword>
<accession>A0ABX7XXZ7</accession>
<protein>
    <submittedName>
        <fullName evidence="3">Uncharacterized protein</fullName>
    </submittedName>
</protein>
<dbReference type="EMBL" id="CP072370">
    <property type="protein sequence ID" value="QUB86531.1"/>
    <property type="molecule type" value="Genomic_DNA"/>
</dbReference>
<dbReference type="Proteomes" id="UP000682005">
    <property type="component" value="Chromosome 1"/>
</dbReference>
<evidence type="ECO:0000256" key="1">
    <source>
        <dbReference type="SAM" id="MobiDB-lite"/>
    </source>
</evidence>
<proteinExistence type="predicted"/>
<organism evidence="3 4">
    <name type="scientific">Prevotella fusca JCM 17724</name>
    <dbReference type="NCBI Taxonomy" id="1236517"/>
    <lineage>
        <taxon>Bacteria</taxon>
        <taxon>Pseudomonadati</taxon>
        <taxon>Bacteroidota</taxon>
        <taxon>Bacteroidia</taxon>
        <taxon>Bacteroidales</taxon>
        <taxon>Prevotellaceae</taxon>
        <taxon>Prevotella</taxon>
    </lineage>
</organism>
<evidence type="ECO:0000313" key="4">
    <source>
        <dbReference type="Proteomes" id="UP000682005"/>
    </source>
</evidence>
<sequence>MTKHHHHHSHSQRRHNAPSTPAARRRQTLNRIMKIIATIIALGVTGLVYWLYNN</sequence>
<feature type="transmembrane region" description="Helical" evidence="2">
    <location>
        <begin position="32"/>
        <end position="52"/>
    </location>
</feature>
<keyword evidence="2" id="KW-0812">Transmembrane</keyword>
<reference evidence="3 4" key="1">
    <citation type="submission" date="2021-03" db="EMBL/GenBank/DDBJ databases">
        <title>Human Oral Microbial Genomes.</title>
        <authorList>
            <person name="Johnston C.D."/>
            <person name="Chen T."/>
            <person name="Dewhirst F.E."/>
        </authorList>
    </citation>
    <scope>NUCLEOTIDE SEQUENCE [LARGE SCALE GENOMIC DNA]</scope>
    <source>
        <strain evidence="3 4">W1435</strain>
    </source>
</reference>
<name>A0ABX7XXZ7_9BACT</name>
<dbReference type="RefSeq" id="WP_154663382.1">
    <property type="nucleotide sequence ID" value="NZ_BAKO01000016.1"/>
</dbReference>
<evidence type="ECO:0000256" key="2">
    <source>
        <dbReference type="SAM" id="Phobius"/>
    </source>
</evidence>